<feature type="binding site" evidence="10">
    <location>
        <position position="206"/>
    </location>
    <ligand>
        <name>ATP</name>
        <dbReference type="ChEBI" id="CHEBI:30616"/>
    </ligand>
</feature>
<keyword evidence="6 10" id="KW-0547">Nucleotide-binding</keyword>
<keyword evidence="9 10" id="KW-0324">Glycolysis</keyword>
<reference evidence="15" key="2">
    <citation type="journal article" date="2025" name="Sci. Adv.">
        <title>Dimeric assembly of F&lt;sub&gt;1&lt;/sub&gt;-like ATPase for the gliding motility of &lt;i&gt;Mycoplasma&lt;/i&gt;.</title>
        <authorList>
            <person name="Toyonaga T."/>
            <person name="Kato T."/>
            <person name="Kawamoto A."/>
            <person name="Miyata T."/>
            <person name="Kawakami K."/>
            <person name="Fujita J."/>
            <person name="Hamaguchi T."/>
            <person name="Namba K."/>
            <person name="Miyata M."/>
        </authorList>
    </citation>
    <scope>STRUCTURE BY ELECTRON MICROSCOPY (3.20 ANGSTROMS)</scope>
</reference>
<protein>
    <recommendedName>
        <fullName evidence="4 10">Phosphoglycerate kinase</fullName>
        <ecNumber evidence="3 10">2.7.2.3</ecNumber>
    </recommendedName>
</protein>
<dbReference type="HAMAP" id="MF_00145">
    <property type="entry name" value="Phosphoglyc_kinase"/>
    <property type="match status" value="1"/>
</dbReference>
<dbReference type="GO" id="GO:0004618">
    <property type="term" value="F:phosphoglycerate kinase activity"/>
    <property type="evidence" value="ECO:0007669"/>
    <property type="project" value="UniProtKB-UniRule"/>
</dbReference>
<feature type="binding site" evidence="10">
    <location>
        <position position="118"/>
    </location>
    <ligand>
        <name>substrate</name>
    </ligand>
</feature>
<evidence type="ECO:0000256" key="8">
    <source>
        <dbReference type="ARBA" id="ARBA00022840"/>
    </source>
</evidence>
<name>Q6KHJ1_MYCM1</name>
<evidence type="ECO:0000256" key="11">
    <source>
        <dbReference type="RuleBase" id="RU000532"/>
    </source>
</evidence>
<feature type="binding site" evidence="10">
    <location>
        <position position="295"/>
    </location>
    <ligand>
        <name>ATP</name>
        <dbReference type="ChEBI" id="CHEBI:30616"/>
    </ligand>
</feature>
<keyword evidence="10" id="KW-0963">Cytoplasm</keyword>
<evidence type="ECO:0000256" key="4">
    <source>
        <dbReference type="ARBA" id="ARBA00016471"/>
    </source>
</evidence>
<evidence type="ECO:0000256" key="1">
    <source>
        <dbReference type="ARBA" id="ARBA00000642"/>
    </source>
</evidence>
<feature type="binding site" evidence="10">
    <location>
        <begin position="20"/>
        <end position="22"/>
    </location>
    <ligand>
        <name>substrate</name>
    </ligand>
</feature>
<dbReference type="GO" id="GO:0043531">
    <property type="term" value="F:ADP binding"/>
    <property type="evidence" value="ECO:0007669"/>
    <property type="project" value="TreeGrafter"/>
</dbReference>
<accession>Q6KHJ1</accession>
<dbReference type="PANTHER" id="PTHR11406">
    <property type="entry name" value="PHOSPHOGLYCERATE KINASE"/>
    <property type="match status" value="1"/>
</dbReference>
<dbReference type="PRINTS" id="PR00477">
    <property type="entry name" value="PHGLYCKINASE"/>
</dbReference>
<keyword evidence="5 10" id="KW-0808">Transferase</keyword>
<dbReference type="STRING" id="267748.MMOB4530"/>
<evidence type="ECO:0007829" key="15">
    <source>
        <dbReference type="PDB" id="9IO5"/>
    </source>
</evidence>
<dbReference type="GO" id="GO:0006094">
    <property type="term" value="P:gluconeogenesis"/>
    <property type="evidence" value="ECO:0007669"/>
    <property type="project" value="TreeGrafter"/>
</dbReference>
<comment type="similarity">
    <text evidence="10 11">Belongs to the phosphoglycerate kinase family.</text>
</comment>
<evidence type="ECO:0000256" key="12">
    <source>
        <dbReference type="SAM" id="MobiDB-lite"/>
    </source>
</evidence>
<dbReference type="EMBL" id="AE017308">
    <property type="protein sequence ID" value="AAT27939.1"/>
    <property type="molecule type" value="Genomic_DNA"/>
</dbReference>
<evidence type="ECO:0000256" key="6">
    <source>
        <dbReference type="ARBA" id="ARBA00022741"/>
    </source>
</evidence>
<dbReference type="SMR" id="Q6KHJ1"/>
<reference evidence="13 14" key="1">
    <citation type="journal article" date="2004" name="Genome Res.">
        <title>The complete genome and proteome of Mycoplasma mobile.</title>
        <authorList>
            <person name="Jaffe J.D."/>
            <person name="Stange-Thomann N."/>
            <person name="Smith C."/>
            <person name="DeCaprio D."/>
            <person name="Fisher S."/>
            <person name="Butler J."/>
            <person name="Calvo S."/>
            <person name="Elkins T."/>
            <person name="FitzGerald M.G."/>
            <person name="Hafez N."/>
            <person name="Kodira C.D."/>
            <person name="Major J."/>
            <person name="Wang S."/>
            <person name="Wilkinson J."/>
            <person name="Nicol R."/>
            <person name="Nusbaum C."/>
            <person name="Birren B."/>
            <person name="Berg H.C."/>
            <person name="Church G.M."/>
        </authorList>
    </citation>
    <scope>NUCLEOTIDE SEQUENCE [LARGE SCALE GENOMIC DNA]</scope>
    <source>
        <strain evidence="14">ATCC 43663 / 163K / NCTC 11711</strain>
    </source>
</reference>
<dbReference type="HOGENOM" id="CLU_025427_0_2_14"/>
<keyword evidence="15" id="KW-0002">3D-structure</keyword>
<gene>
    <name evidence="10 13" type="primary">pgk</name>
    <name evidence="13" type="ordered locus">MMOB4530</name>
</gene>
<sequence length="511" mass="56621">MKKTLDQISLKNKKVIIRVDFNVPIVNGIVTSNKRIEAVIPTIKKVVNEGGKAILMSHLGRVKSEEDLKKKSLAPVVEILVNLLGMPITFVPATNGTELEETINSMKSGEIVMMENTRFEDLNNDAESSNNPDLGMYWASLGDVFINDAFGTVHRKHASNVGISTYIAESGIGYLVEKEIKNLDKALSRPERPIVAILGGAKVSDKIGVLNNLLKYVDKIIIGGAMAYTFLAAQGIGIGKSLVEEDKIDLAREYLKNNLDKFVLPIDYALAKDFEDVKPFYNLENTLEIPNGYMGLDIGPKSIEVFKKYIKDAKTILWNGPLGVTEFKYFKEGTKAIAKAITELKGNVYTVVGGGDSVAIIEELGLDRRFSHVSTGGGATLEFLEGKELPGIQAIQNEGELGRTKEEIFSILTQNSEEVLHEHTAAFSTSEVEPANEEFPSEYNDSNSQTYFSNEVENDEDFLLNTNDFPTREASFPNEVKTEEIILNENDDEFDIEDEELDSLPNDDIKF</sequence>
<dbReference type="Pfam" id="PF00162">
    <property type="entry name" value="PGK"/>
    <property type="match status" value="1"/>
</dbReference>
<evidence type="ECO:0000313" key="14">
    <source>
        <dbReference type="Proteomes" id="UP000009072"/>
    </source>
</evidence>
<feature type="binding site" evidence="10">
    <location>
        <position position="326"/>
    </location>
    <ligand>
        <name>ATP</name>
        <dbReference type="ChEBI" id="CHEBI:30616"/>
    </ligand>
</feature>
<dbReference type="GO" id="GO:0006096">
    <property type="term" value="P:glycolytic process"/>
    <property type="evidence" value="ECO:0007669"/>
    <property type="project" value="UniProtKB-UniRule"/>
</dbReference>
<proteinExistence type="evidence at protein level"/>
<feature type="binding site" evidence="10">
    <location>
        <position position="155"/>
    </location>
    <ligand>
        <name>substrate</name>
    </ligand>
</feature>
<feature type="compositionally biased region" description="Acidic residues" evidence="12">
    <location>
        <begin position="491"/>
        <end position="502"/>
    </location>
</feature>
<dbReference type="InterPro" id="IPR001576">
    <property type="entry name" value="Phosphoglycerate_kinase"/>
</dbReference>
<dbReference type="InterPro" id="IPR015824">
    <property type="entry name" value="Phosphoglycerate_kinase_N"/>
</dbReference>
<dbReference type="Proteomes" id="UP000009072">
    <property type="component" value="Chromosome"/>
</dbReference>
<dbReference type="eggNOG" id="COG0126">
    <property type="taxonomic scope" value="Bacteria"/>
</dbReference>
<dbReference type="PROSITE" id="PS00111">
    <property type="entry name" value="PGLYCERATE_KINASE"/>
    <property type="match status" value="1"/>
</dbReference>
<dbReference type="EMDB" id="EMD-60718"/>
<evidence type="ECO:0000256" key="9">
    <source>
        <dbReference type="ARBA" id="ARBA00023152"/>
    </source>
</evidence>
<dbReference type="InterPro" id="IPR015911">
    <property type="entry name" value="Phosphoglycerate_kinase_CS"/>
</dbReference>
<dbReference type="GO" id="GO:0005829">
    <property type="term" value="C:cytosol"/>
    <property type="evidence" value="ECO:0007669"/>
    <property type="project" value="TreeGrafter"/>
</dbReference>
<dbReference type="GO" id="GO:0005524">
    <property type="term" value="F:ATP binding"/>
    <property type="evidence" value="ECO:0007669"/>
    <property type="project" value="UniProtKB-KW"/>
</dbReference>
<comment type="pathway">
    <text evidence="2 10">Carbohydrate degradation; glycolysis; pyruvate from D-glyceraldehyde 3-phosphate: step 2/5.</text>
</comment>
<dbReference type="KEGG" id="mmo:MMOB4530"/>
<dbReference type="PANTHER" id="PTHR11406:SF23">
    <property type="entry name" value="PHOSPHOGLYCERATE KINASE 1, CHLOROPLASTIC-RELATED"/>
    <property type="match status" value="1"/>
</dbReference>
<dbReference type="EC" id="2.7.2.3" evidence="3 10"/>
<organism evidence="13 14">
    <name type="scientific">Mycoplasma mobile (strain ATCC 43663 / 163K / NCTC 11711)</name>
    <name type="common">Mesomycoplasma mobile</name>
    <dbReference type="NCBI Taxonomy" id="267748"/>
    <lineage>
        <taxon>Bacteria</taxon>
        <taxon>Bacillati</taxon>
        <taxon>Mycoplasmatota</taxon>
        <taxon>Mycoplasmoidales</taxon>
        <taxon>Metamycoplasmataceae</taxon>
        <taxon>Mesomycoplasma</taxon>
    </lineage>
</organism>
<comment type="subcellular location">
    <subcellularLocation>
        <location evidence="10">Cytoplasm</location>
    </subcellularLocation>
</comment>
<evidence type="ECO:0000256" key="2">
    <source>
        <dbReference type="ARBA" id="ARBA00004838"/>
    </source>
</evidence>
<feature type="binding site" evidence="10">
    <location>
        <position position="35"/>
    </location>
    <ligand>
        <name>substrate</name>
    </ligand>
</feature>
<keyword evidence="14" id="KW-1185">Reference proteome</keyword>
<comment type="catalytic activity">
    <reaction evidence="1 10 11">
        <text>(2R)-3-phosphoglycerate + ATP = (2R)-3-phospho-glyceroyl phosphate + ADP</text>
        <dbReference type="Rhea" id="RHEA:14801"/>
        <dbReference type="ChEBI" id="CHEBI:30616"/>
        <dbReference type="ChEBI" id="CHEBI:57604"/>
        <dbReference type="ChEBI" id="CHEBI:58272"/>
        <dbReference type="ChEBI" id="CHEBI:456216"/>
        <dbReference type="EC" id="2.7.2.3"/>
    </reaction>
</comment>
<comment type="subunit">
    <text evidence="10">Monomer.</text>
</comment>
<evidence type="ECO:0000256" key="7">
    <source>
        <dbReference type="ARBA" id="ARBA00022777"/>
    </source>
</evidence>
<keyword evidence="8 10" id="KW-0067">ATP-binding</keyword>
<evidence type="ECO:0000256" key="10">
    <source>
        <dbReference type="HAMAP-Rule" id="MF_00145"/>
    </source>
</evidence>
<dbReference type="UniPathway" id="UPA00109">
    <property type="reaction ID" value="UER00185"/>
</dbReference>
<dbReference type="PDB" id="9IO5">
    <property type="method" value="EM"/>
    <property type="resolution" value="3.20 A"/>
    <property type="chains" value="O/P/Q=1-511"/>
</dbReference>
<evidence type="ECO:0000313" key="13">
    <source>
        <dbReference type="EMBL" id="AAT27939.1"/>
    </source>
</evidence>
<dbReference type="FunFam" id="3.40.50.1260:FF:000001">
    <property type="entry name" value="Phosphoglycerate kinase"/>
    <property type="match status" value="1"/>
</dbReference>
<evidence type="ECO:0000256" key="5">
    <source>
        <dbReference type="ARBA" id="ARBA00022679"/>
    </source>
</evidence>
<feature type="binding site" evidence="10">
    <location>
        <begin position="354"/>
        <end position="357"/>
    </location>
    <ligand>
        <name>ATP</name>
        <dbReference type="ChEBI" id="CHEBI:30616"/>
    </ligand>
</feature>
<feature type="region of interest" description="Disordered" evidence="12">
    <location>
        <begin position="491"/>
        <end position="511"/>
    </location>
</feature>
<dbReference type="AlphaFoldDB" id="Q6KHJ1"/>
<feature type="binding site" evidence="10">
    <location>
        <begin position="58"/>
        <end position="61"/>
    </location>
    <ligand>
        <name>substrate</name>
    </ligand>
</feature>
<dbReference type="SUPFAM" id="SSF53748">
    <property type="entry name" value="Phosphoglycerate kinase"/>
    <property type="match status" value="1"/>
</dbReference>
<dbReference type="InterPro" id="IPR036043">
    <property type="entry name" value="Phosphoglycerate_kinase_sf"/>
</dbReference>
<keyword evidence="7 10" id="KW-0418">Kinase</keyword>
<dbReference type="OrthoDB" id="9808460at2"/>
<dbReference type="Gene3D" id="3.40.50.1260">
    <property type="entry name" value="Phosphoglycerate kinase, N-terminal domain"/>
    <property type="match status" value="2"/>
</dbReference>
<evidence type="ECO:0000256" key="3">
    <source>
        <dbReference type="ARBA" id="ARBA00013061"/>
    </source>
</evidence>